<organism evidence="6 7">
    <name type="scientific">Teladorsagia circumcincta</name>
    <name type="common">Brown stomach worm</name>
    <name type="synonym">Ostertagia circumcincta</name>
    <dbReference type="NCBI Taxonomy" id="45464"/>
    <lineage>
        <taxon>Eukaryota</taxon>
        <taxon>Metazoa</taxon>
        <taxon>Ecdysozoa</taxon>
        <taxon>Nematoda</taxon>
        <taxon>Chromadorea</taxon>
        <taxon>Rhabditida</taxon>
        <taxon>Rhabditina</taxon>
        <taxon>Rhabditomorpha</taxon>
        <taxon>Strongyloidea</taxon>
        <taxon>Trichostrongylidae</taxon>
        <taxon>Teladorsagia</taxon>
    </lineage>
</organism>
<comment type="subcellular location">
    <subcellularLocation>
        <location evidence="1">Membrane</location>
        <topology evidence="1">Multi-pass membrane protein</topology>
    </subcellularLocation>
</comment>
<dbReference type="Proteomes" id="UP000230423">
    <property type="component" value="Unassembled WGS sequence"/>
</dbReference>
<dbReference type="PANTHER" id="PTHR19282">
    <property type="entry name" value="TETRASPANIN"/>
    <property type="match status" value="1"/>
</dbReference>
<evidence type="ECO:0000313" key="6">
    <source>
        <dbReference type="EMBL" id="PIO61357.1"/>
    </source>
</evidence>
<keyword evidence="7" id="KW-1185">Reference proteome</keyword>
<dbReference type="OrthoDB" id="438211at2759"/>
<accession>A0A2G9TTV2</accession>
<keyword evidence="3 5" id="KW-1133">Transmembrane helix</keyword>
<protein>
    <submittedName>
        <fullName evidence="6">Tetraspanin family protein</fullName>
    </submittedName>
</protein>
<name>A0A2G9TTV2_TELCI</name>
<sequence>MKMWTSKEVTRKKAPKMFGITGYWSMDALGKNTLCVEAKKQIREYGGRAYSIACIAYGAWLAATRGQYAELLAPSLYVDVARILLVVSVLTIVNQFICIFSVVKELRFWVYASAVASVIIFIMLFVGGIMGLVFRSQLTNQIPLRLKMLTSLKELYGTAEMQQVTDAWDQLQSNFECCGVDGSDDWRVWRASKWYMHQKLVPAIFSSFYAKLIKK</sequence>
<dbReference type="PANTHER" id="PTHR19282:SF452">
    <property type="entry name" value="LD03691P"/>
    <property type="match status" value="1"/>
</dbReference>
<evidence type="ECO:0000313" key="7">
    <source>
        <dbReference type="Proteomes" id="UP000230423"/>
    </source>
</evidence>
<dbReference type="SUPFAM" id="SSF48652">
    <property type="entry name" value="Tetraspanin"/>
    <property type="match status" value="1"/>
</dbReference>
<dbReference type="GO" id="GO:0016020">
    <property type="term" value="C:membrane"/>
    <property type="evidence" value="ECO:0007669"/>
    <property type="project" value="UniProtKB-SubCell"/>
</dbReference>
<keyword evidence="4 5" id="KW-0472">Membrane</keyword>
<reference evidence="6 7" key="1">
    <citation type="submission" date="2015-09" db="EMBL/GenBank/DDBJ databases">
        <title>Draft genome of the parasitic nematode Teladorsagia circumcincta isolate WARC Sus (inbred).</title>
        <authorList>
            <person name="Mitreva M."/>
        </authorList>
    </citation>
    <scope>NUCLEOTIDE SEQUENCE [LARGE SCALE GENOMIC DNA]</scope>
    <source>
        <strain evidence="6 7">S</strain>
    </source>
</reference>
<dbReference type="InterPro" id="IPR008952">
    <property type="entry name" value="Tetraspanin_EC2_sf"/>
</dbReference>
<evidence type="ECO:0000256" key="1">
    <source>
        <dbReference type="ARBA" id="ARBA00004141"/>
    </source>
</evidence>
<evidence type="ECO:0000256" key="3">
    <source>
        <dbReference type="ARBA" id="ARBA00022989"/>
    </source>
</evidence>
<gene>
    <name evidence="6" type="ORF">TELCIR_17121</name>
</gene>
<dbReference type="EMBL" id="KZ353745">
    <property type="protein sequence ID" value="PIO61357.1"/>
    <property type="molecule type" value="Genomic_DNA"/>
</dbReference>
<evidence type="ECO:0000256" key="2">
    <source>
        <dbReference type="ARBA" id="ARBA00022692"/>
    </source>
</evidence>
<keyword evidence="2 5" id="KW-0812">Transmembrane</keyword>
<feature type="transmembrane region" description="Helical" evidence="5">
    <location>
        <begin position="80"/>
        <end position="103"/>
    </location>
</feature>
<feature type="transmembrane region" description="Helical" evidence="5">
    <location>
        <begin position="110"/>
        <end position="134"/>
    </location>
</feature>
<evidence type="ECO:0000256" key="5">
    <source>
        <dbReference type="SAM" id="Phobius"/>
    </source>
</evidence>
<dbReference type="Gene3D" id="1.10.1450.10">
    <property type="entry name" value="Tetraspanin"/>
    <property type="match status" value="1"/>
</dbReference>
<dbReference type="InterPro" id="IPR018499">
    <property type="entry name" value="Tetraspanin/Peripherin"/>
</dbReference>
<dbReference type="Pfam" id="PF00335">
    <property type="entry name" value="Tetraspanin"/>
    <property type="match status" value="1"/>
</dbReference>
<proteinExistence type="predicted"/>
<feature type="transmembrane region" description="Helical" evidence="5">
    <location>
        <begin position="49"/>
        <end position="68"/>
    </location>
</feature>
<evidence type="ECO:0000256" key="4">
    <source>
        <dbReference type="ARBA" id="ARBA00023136"/>
    </source>
</evidence>
<dbReference type="AlphaFoldDB" id="A0A2G9TTV2"/>